<dbReference type="PANTHER" id="PTHR43233">
    <property type="entry name" value="FAMILY N-ACETYLTRANSFERASE, PUTATIVE (AFU_ORTHOLOGUE AFUA_6G03350)-RELATED"/>
    <property type="match status" value="1"/>
</dbReference>
<dbReference type="InterPro" id="IPR016181">
    <property type="entry name" value="Acyl_CoA_acyltransferase"/>
</dbReference>
<evidence type="ECO:0000313" key="2">
    <source>
        <dbReference type="EMBL" id="MBN4059682.1"/>
    </source>
</evidence>
<comment type="caution">
    <text evidence="2">The sequence shown here is derived from an EMBL/GenBank/DDBJ whole genome shotgun (WGS) entry which is preliminary data.</text>
</comment>
<dbReference type="CDD" id="cd04301">
    <property type="entry name" value="NAT_SF"/>
    <property type="match status" value="1"/>
</dbReference>
<organism evidence="2 3">
    <name type="scientific">Acidimicrobium ferrooxidans</name>
    <dbReference type="NCBI Taxonomy" id="53635"/>
    <lineage>
        <taxon>Bacteria</taxon>
        <taxon>Bacillati</taxon>
        <taxon>Actinomycetota</taxon>
        <taxon>Acidimicrobiia</taxon>
        <taxon>Acidimicrobiales</taxon>
        <taxon>Acidimicrobiaceae</taxon>
        <taxon>Acidimicrobium</taxon>
    </lineage>
</organism>
<dbReference type="PROSITE" id="PS51186">
    <property type="entry name" value="GNAT"/>
    <property type="match status" value="1"/>
</dbReference>
<gene>
    <name evidence="2" type="ORF">JYT35_01040</name>
</gene>
<dbReference type="PANTHER" id="PTHR43233:SF1">
    <property type="entry name" value="FAMILY N-ACETYLTRANSFERASE, PUTATIVE (AFU_ORTHOLOGUE AFUA_6G03350)-RELATED"/>
    <property type="match status" value="1"/>
</dbReference>
<sequence>MDSVIRRMTDLGLVFESTVLGECVLSTDRSRVDVEVVHDYLSEQSYWAANRSRDVVEASIRASLCVGAYGTAGEQLAFARVVTDGATFGYLCDLFVLPGHQGGGLGKAVMQFIVDHPVVKSLGRLLLATSDAHGLYAKSGFTSLKDASKWMEMDPLQLRRN</sequence>
<proteinExistence type="predicted"/>
<dbReference type="Gene3D" id="3.40.630.30">
    <property type="match status" value="1"/>
</dbReference>
<dbReference type="Proteomes" id="UP000724964">
    <property type="component" value="Unassembled WGS sequence"/>
</dbReference>
<dbReference type="Pfam" id="PF13508">
    <property type="entry name" value="Acetyltransf_7"/>
    <property type="match status" value="1"/>
</dbReference>
<evidence type="ECO:0000259" key="1">
    <source>
        <dbReference type="PROSITE" id="PS51186"/>
    </source>
</evidence>
<protein>
    <submittedName>
        <fullName evidence="2">GNAT family N-acetyltransferase</fullName>
    </submittedName>
</protein>
<name>A0ABS3APQ8_9ACTN</name>
<dbReference type="InterPro" id="IPR000182">
    <property type="entry name" value="GNAT_dom"/>
</dbReference>
<feature type="domain" description="N-acetyltransferase" evidence="1">
    <location>
        <begin position="24"/>
        <end position="161"/>
    </location>
</feature>
<dbReference type="SUPFAM" id="SSF55729">
    <property type="entry name" value="Acyl-CoA N-acyltransferases (Nat)"/>
    <property type="match status" value="1"/>
</dbReference>
<accession>A0ABS3APQ8</accession>
<keyword evidence="3" id="KW-1185">Reference proteome</keyword>
<dbReference type="InterPro" id="IPR053144">
    <property type="entry name" value="Acetyltransferase_Butenolide"/>
</dbReference>
<dbReference type="EMBL" id="JAFIUH010000018">
    <property type="protein sequence ID" value="MBN4059682.1"/>
    <property type="molecule type" value="Genomic_DNA"/>
</dbReference>
<reference evidence="2" key="1">
    <citation type="submission" date="2021-02" db="EMBL/GenBank/DDBJ databases">
        <title>Activity-based single-cell genomes from oceanic crustal fluid captures similar information to metagenomic and metatranscriptomic surveys with orders of magnitude less sampling.</title>
        <authorList>
            <person name="D'Angelo T.S."/>
            <person name="Orcutt B.N."/>
        </authorList>
    </citation>
    <scope>NUCLEOTIDE SEQUENCE [LARGE SCALE GENOMIC DNA]</scope>
    <source>
        <strain evidence="2">AH-315-J10</strain>
    </source>
</reference>
<evidence type="ECO:0000313" key="3">
    <source>
        <dbReference type="Proteomes" id="UP000724964"/>
    </source>
</evidence>